<dbReference type="EMBL" id="UGTI01000001">
    <property type="protein sequence ID" value="SUB76894.1"/>
    <property type="molecule type" value="Genomic_DNA"/>
</dbReference>
<dbReference type="PANTHER" id="PTHR43731">
    <property type="entry name" value="RHOMBOID PROTEASE"/>
    <property type="match status" value="1"/>
</dbReference>
<evidence type="ECO:0000256" key="2">
    <source>
        <dbReference type="ARBA" id="ARBA00022692"/>
    </source>
</evidence>
<dbReference type="InterPro" id="IPR035952">
    <property type="entry name" value="Rhomboid-like_sf"/>
</dbReference>
<reference evidence="7 8" key="1">
    <citation type="submission" date="2018-06" db="EMBL/GenBank/DDBJ databases">
        <authorList>
            <consortium name="Pathogen Informatics"/>
            <person name="Doyle S."/>
        </authorList>
    </citation>
    <scope>NUCLEOTIDE SEQUENCE [LARGE SCALE GENOMIC DNA]</scope>
    <source>
        <strain evidence="7 8">NCTC13100</strain>
    </source>
</reference>
<keyword evidence="4 5" id="KW-0472">Membrane</keyword>
<evidence type="ECO:0000256" key="3">
    <source>
        <dbReference type="ARBA" id="ARBA00022989"/>
    </source>
</evidence>
<dbReference type="Pfam" id="PF01694">
    <property type="entry name" value="Rhomboid"/>
    <property type="match status" value="1"/>
</dbReference>
<dbReference type="SUPFAM" id="SSF144091">
    <property type="entry name" value="Rhomboid-like"/>
    <property type="match status" value="1"/>
</dbReference>
<proteinExistence type="predicted"/>
<dbReference type="Proteomes" id="UP000254263">
    <property type="component" value="Unassembled WGS sequence"/>
</dbReference>
<dbReference type="PANTHER" id="PTHR43731:SF26">
    <property type="entry name" value="RHOMBOID-LIKE PROTEIN 10, CHLOROPLASTIC"/>
    <property type="match status" value="1"/>
</dbReference>
<evidence type="ECO:0000256" key="1">
    <source>
        <dbReference type="ARBA" id="ARBA00004141"/>
    </source>
</evidence>
<feature type="transmembrane region" description="Helical" evidence="5">
    <location>
        <begin position="69"/>
        <end position="87"/>
    </location>
</feature>
<keyword evidence="7" id="KW-0378">Hydrolase</keyword>
<keyword evidence="7" id="KW-0645">Protease</keyword>
<name>A0A379DFY7_9PORP</name>
<keyword evidence="3 5" id="KW-1133">Transmembrane helix</keyword>
<sequence>MENAYKPAGFFPPVTRNLIIINFLVWFAELVLPRYGIDLISIFGLHYFEASEFNPMQLFTYMFLHSDDSINHVFFNMFSLWMFGSLIERFWGKWRYLFFYITCGLSAAIVQEVVWFFSFHELALIGSDLVRIGSGAVVQANEALNMAITVGASGAVFGLLLAFGMLFPNSKIFLLFIPIPIKAKYFVIIYGVAELFFGVSAVGDNVAHFAHLGGMLGGLILILLWRKKGEIDGPYN</sequence>
<feature type="transmembrane region" description="Helical" evidence="5">
    <location>
        <begin position="185"/>
        <end position="203"/>
    </location>
</feature>
<dbReference type="InterPro" id="IPR050925">
    <property type="entry name" value="Rhomboid_protease_S54"/>
</dbReference>
<organism evidence="7 8">
    <name type="scientific">Porphyromonas macacae</name>
    <dbReference type="NCBI Taxonomy" id="28115"/>
    <lineage>
        <taxon>Bacteria</taxon>
        <taxon>Pseudomonadati</taxon>
        <taxon>Bacteroidota</taxon>
        <taxon>Bacteroidia</taxon>
        <taxon>Bacteroidales</taxon>
        <taxon>Porphyromonadaceae</taxon>
        <taxon>Porphyromonas</taxon>
    </lineage>
</organism>
<protein>
    <submittedName>
        <fullName evidence="7">Rhomboid protease AarA</fullName>
        <ecNumber evidence="7">3.4.21.105</ecNumber>
    </submittedName>
</protein>
<feature type="domain" description="Peptidase S54 rhomboid" evidence="6">
    <location>
        <begin position="56"/>
        <end position="225"/>
    </location>
</feature>
<feature type="transmembrane region" description="Helical" evidence="5">
    <location>
        <begin position="143"/>
        <end position="164"/>
    </location>
</feature>
<feature type="transmembrane region" description="Helical" evidence="5">
    <location>
        <begin position="21"/>
        <end position="49"/>
    </location>
</feature>
<evidence type="ECO:0000259" key="6">
    <source>
        <dbReference type="Pfam" id="PF01694"/>
    </source>
</evidence>
<dbReference type="EC" id="3.4.21.105" evidence="7"/>
<dbReference type="InterPro" id="IPR022764">
    <property type="entry name" value="Peptidase_S54_rhomboid_dom"/>
</dbReference>
<gene>
    <name evidence="7" type="primary">aarA</name>
    <name evidence="7" type="ORF">NCTC13100_00005</name>
</gene>
<dbReference type="RefSeq" id="WP_018359847.1">
    <property type="nucleotide sequence ID" value="NZ_JRFB01000011.1"/>
</dbReference>
<comment type="subcellular location">
    <subcellularLocation>
        <location evidence="1">Membrane</location>
        <topology evidence="1">Multi-pass membrane protein</topology>
    </subcellularLocation>
</comment>
<feature type="transmembrane region" description="Helical" evidence="5">
    <location>
        <begin position="96"/>
        <end position="117"/>
    </location>
</feature>
<evidence type="ECO:0000313" key="7">
    <source>
        <dbReference type="EMBL" id="SUB76894.1"/>
    </source>
</evidence>
<dbReference type="GO" id="GO:0004252">
    <property type="term" value="F:serine-type endopeptidase activity"/>
    <property type="evidence" value="ECO:0007669"/>
    <property type="project" value="InterPro"/>
</dbReference>
<evidence type="ECO:0000256" key="4">
    <source>
        <dbReference type="ARBA" id="ARBA00023136"/>
    </source>
</evidence>
<evidence type="ECO:0000313" key="8">
    <source>
        <dbReference type="Proteomes" id="UP000254263"/>
    </source>
</evidence>
<dbReference type="GO" id="GO:0006508">
    <property type="term" value="P:proteolysis"/>
    <property type="evidence" value="ECO:0007669"/>
    <property type="project" value="UniProtKB-KW"/>
</dbReference>
<dbReference type="Gene3D" id="1.20.1540.10">
    <property type="entry name" value="Rhomboid-like"/>
    <property type="match status" value="1"/>
</dbReference>
<evidence type="ECO:0000256" key="5">
    <source>
        <dbReference type="SAM" id="Phobius"/>
    </source>
</evidence>
<feature type="transmembrane region" description="Helical" evidence="5">
    <location>
        <begin position="209"/>
        <end position="225"/>
    </location>
</feature>
<keyword evidence="2 5" id="KW-0812">Transmembrane</keyword>
<dbReference type="AlphaFoldDB" id="A0A379DFY7"/>
<accession>A0A379DFY7</accession>
<dbReference type="GO" id="GO:0016020">
    <property type="term" value="C:membrane"/>
    <property type="evidence" value="ECO:0007669"/>
    <property type="project" value="UniProtKB-SubCell"/>
</dbReference>